<dbReference type="EMBL" id="JADFTS010000002">
    <property type="protein sequence ID" value="KAF9622316.1"/>
    <property type="molecule type" value="Genomic_DNA"/>
</dbReference>
<feature type="region of interest" description="Disordered" evidence="1">
    <location>
        <begin position="48"/>
        <end position="71"/>
    </location>
</feature>
<reference evidence="2 3" key="1">
    <citation type="submission" date="2020-10" db="EMBL/GenBank/DDBJ databases">
        <title>The Coptis chinensis genome and diversification of protoberbering-type alkaloids.</title>
        <authorList>
            <person name="Wang B."/>
            <person name="Shu S."/>
            <person name="Song C."/>
            <person name="Liu Y."/>
        </authorList>
    </citation>
    <scope>NUCLEOTIDE SEQUENCE [LARGE SCALE GENOMIC DNA]</scope>
    <source>
        <strain evidence="2">HL-2020</strain>
        <tissue evidence="2">Leaf</tissue>
    </source>
</reference>
<dbReference type="AlphaFoldDB" id="A0A835MFX8"/>
<organism evidence="2 3">
    <name type="scientific">Coptis chinensis</name>
    <dbReference type="NCBI Taxonomy" id="261450"/>
    <lineage>
        <taxon>Eukaryota</taxon>
        <taxon>Viridiplantae</taxon>
        <taxon>Streptophyta</taxon>
        <taxon>Embryophyta</taxon>
        <taxon>Tracheophyta</taxon>
        <taxon>Spermatophyta</taxon>
        <taxon>Magnoliopsida</taxon>
        <taxon>Ranunculales</taxon>
        <taxon>Ranunculaceae</taxon>
        <taxon>Coptidoideae</taxon>
        <taxon>Coptis</taxon>
    </lineage>
</organism>
<proteinExistence type="predicted"/>
<sequence length="71" mass="7654">MLMAGPVRVATCDSWDVPCEQIWCVDMGVRTDVVKVAVEDMAVNLGWAGNSPEETSSVSPKMPAPQNLMDS</sequence>
<accession>A0A835MFX8</accession>
<gene>
    <name evidence="2" type="ORF">IFM89_031119</name>
</gene>
<dbReference type="Proteomes" id="UP000631114">
    <property type="component" value="Unassembled WGS sequence"/>
</dbReference>
<evidence type="ECO:0000256" key="1">
    <source>
        <dbReference type="SAM" id="MobiDB-lite"/>
    </source>
</evidence>
<name>A0A835MFX8_9MAGN</name>
<keyword evidence="3" id="KW-1185">Reference proteome</keyword>
<comment type="caution">
    <text evidence="2">The sequence shown here is derived from an EMBL/GenBank/DDBJ whole genome shotgun (WGS) entry which is preliminary data.</text>
</comment>
<evidence type="ECO:0000313" key="2">
    <source>
        <dbReference type="EMBL" id="KAF9622316.1"/>
    </source>
</evidence>
<protein>
    <submittedName>
        <fullName evidence="2">Uncharacterized protein</fullName>
    </submittedName>
</protein>
<evidence type="ECO:0000313" key="3">
    <source>
        <dbReference type="Proteomes" id="UP000631114"/>
    </source>
</evidence>